<dbReference type="EMBL" id="JALLPJ020001349">
    <property type="protein sequence ID" value="KAL3768339.1"/>
    <property type="molecule type" value="Genomic_DNA"/>
</dbReference>
<dbReference type="PANTHER" id="PTHR12176">
    <property type="entry name" value="SAM-DEPENDENT METHYLTRANSFERASE SUPERFAMILY PROTEIN"/>
    <property type="match status" value="1"/>
</dbReference>
<sequence>MANSTQDKSNAPFEWLTNFASLQHLLLPSRIVFDPASALPSKDTEEQPSDEVNGTNTLKLNALHVGCGTSTVGESLLLLRENVTVSDASSDVQRYIMQYGHVVNVDIDHSALNSMQLRWKGRAQDNTEVGEMEWRYIDFSREDKCREALGSFYQPGGGFFDLVLDKSTFDCLLCAESEAVTGLLCEVYHALRVPPMTNEERMTPFQWGGVYVLVTFHPVDFVREMLTNLPGAQWSVHHEIVRRQVEDVGIDAERATNVSFEEITTRYDWATNCITSSGIRNDEELTDETNDQVTKSAWSSGRFEPDENYRRTISVFTCRKLRTNSPAQRNTLDREEVRRHVEQCCNEHYKTTNPMVTTEREQEISLAFAKFTTVGPGTLDIRQCYDILFTDAEREHLEYEYFLEDWHAYCENHTDVTARDSMTLKVALDFLREMQ</sequence>
<dbReference type="Gene3D" id="3.40.50.150">
    <property type="entry name" value="Vaccinia Virus protein VP39"/>
    <property type="match status" value="1"/>
</dbReference>
<comment type="caution">
    <text evidence="4">The sequence shown here is derived from an EMBL/GenBank/DDBJ whole genome shotgun (WGS) entry which is preliminary data.</text>
</comment>
<gene>
    <name evidence="4" type="ORF">ACHAWO_006742</name>
</gene>
<evidence type="ECO:0000256" key="3">
    <source>
        <dbReference type="ARBA" id="ARBA00022679"/>
    </source>
</evidence>
<dbReference type="GO" id="GO:0008168">
    <property type="term" value="F:methyltransferase activity"/>
    <property type="evidence" value="ECO:0007669"/>
    <property type="project" value="UniProtKB-KW"/>
</dbReference>
<name>A0ABD3MWU9_9STRA</name>
<evidence type="ECO:0000256" key="1">
    <source>
        <dbReference type="ARBA" id="ARBA00008361"/>
    </source>
</evidence>
<reference evidence="4 5" key="1">
    <citation type="submission" date="2024-10" db="EMBL/GenBank/DDBJ databases">
        <title>Updated reference genomes for cyclostephanoid diatoms.</title>
        <authorList>
            <person name="Roberts W.R."/>
            <person name="Alverson A.J."/>
        </authorList>
    </citation>
    <scope>NUCLEOTIDE SEQUENCE [LARGE SCALE GENOMIC DNA]</scope>
    <source>
        <strain evidence="4 5">AJA010-31</strain>
    </source>
</reference>
<keyword evidence="2" id="KW-0489">Methyltransferase</keyword>
<evidence type="ECO:0000313" key="5">
    <source>
        <dbReference type="Proteomes" id="UP001530400"/>
    </source>
</evidence>
<dbReference type="InterPro" id="IPR029063">
    <property type="entry name" value="SAM-dependent_MTases_sf"/>
</dbReference>
<protein>
    <submittedName>
        <fullName evidence="4">Uncharacterized protein</fullName>
    </submittedName>
</protein>
<comment type="similarity">
    <text evidence="1">Belongs to the methyltransferase superfamily.</text>
</comment>
<dbReference type="Proteomes" id="UP001530400">
    <property type="component" value="Unassembled WGS sequence"/>
</dbReference>
<keyword evidence="3" id="KW-0808">Transferase</keyword>
<keyword evidence="5" id="KW-1185">Reference proteome</keyword>
<dbReference type="PANTHER" id="PTHR12176:SF84">
    <property type="entry name" value="METHYLTRANSFERASE DOMAIN-CONTAINING PROTEIN"/>
    <property type="match status" value="1"/>
</dbReference>
<dbReference type="GO" id="GO:0032259">
    <property type="term" value="P:methylation"/>
    <property type="evidence" value="ECO:0007669"/>
    <property type="project" value="UniProtKB-KW"/>
</dbReference>
<proteinExistence type="inferred from homology"/>
<evidence type="ECO:0000313" key="4">
    <source>
        <dbReference type="EMBL" id="KAL3768339.1"/>
    </source>
</evidence>
<evidence type="ECO:0000256" key="2">
    <source>
        <dbReference type="ARBA" id="ARBA00022603"/>
    </source>
</evidence>
<dbReference type="InterPro" id="IPR051419">
    <property type="entry name" value="Lys/N-term_MeTrsfase_sf"/>
</dbReference>
<organism evidence="4 5">
    <name type="scientific">Cyclotella atomus</name>
    <dbReference type="NCBI Taxonomy" id="382360"/>
    <lineage>
        <taxon>Eukaryota</taxon>
        <taxon>Sar</taxon>
        <taxon>Stramenopiles</taxon>
        <taxon>Ochrophyta</taxon>
        <taxon>Bacillariophyta</taxon>
        <taxon>Coscinodiscophyceae</taxon>
        <taxon>Thalassiosirophycidae</taxon>
        <taxon>Stephanodiscales</taxon>
        <taxon>Stephanodiscaceae</taxon>
        <taxon>Cyclotella</taxon>
    </lineage>
</organism>
<accession>A0ABD3MWU9</accession>
<dbReference type="AlphaFoldDB" id="A0ABD3MWU9"/>